<evidence type="ECO:0000256" key="3">
    <source>
        <dbReference type="PROSITE-ProRule" id="PRU00023"/>
    </source>
</evidence>
<feature type="compositionally biased region" description="Polar residues" evidence="4">
    <location>
        <begin position="367"/>
        <end position="379"/>
    </location>
</feature>
<evidence type="ECO:0000313" key="5">
    <source>
        <dbReference type="EMBL" id="CAH1402089.1"/>
    </source>
</evidence>
<evidence type="ECO:0000313" key="6">
    <source>
        <dbReference type="Proteomes" id="UP001152798"/>
    </source>
</evidence>
<keyword evidence="1" id="KW-0677">Repeat</keyword>
<proteinExistence type="predicted"/>
<evidence type="ECO:0000256" key="1">
    <source>
        <dbReference type="ARBA" id="ARBA00022737"/>
    </source>
</evidence>
<dbReference type="OrthoDB" id="6623931at2759"/>
<dbReference type="SMART" id="SM00248">
    <property type="entry name" value="ANK"/>
    <property type="match status" value="5"/>
</dbReference>
<protein>
    <submittedName>
        <fullName evidence="5">Uncharacterized protein</fullName>
    </submittedName>
</protein>
<dbReference type="Gene3D" id="1.25.40.20">
    <property type="entry name" value="Ankyrin repeat-containing domain"/>
    <property type="match status" value="3"/>
</dbReference>
<name>A0A9P0HHA1_NEZVI</name>
<feature type="repeat" description="ANK" evidence="3">
    <location>
        <begin position="612"/>
        <end position="644"/>
    </location>
</feature>
<dbReference type="InterPro" id="IPR002110">
    <property type="entry name" value="Ankyrin_rpt"/>
</dbReference>
<dbReference type="Pfam" id="PF00023">
    <property type="entry name" value="Ank"/>
    <property type="match status" value="1"/>
</dbReference>
<feature type="repeat" description="ANK" evidence="3">
    <location>
        <begin position="645"/>
        <end position="677"/>
    </location>
</feature>
<dbReference type="Proteomes" id="UP001152798">
    <property type="component" value="Chromosome 5"/>
</dbReference>
<dbReference type="GO" id="GO:0005737">
    <property type="term" value="C:cytoplasm"/>
    <property type="evidence" value="ECO:0007669"/>
    <property type="project" value="TreeGrafter"/>
</dbReference>
<evidence type="ECO:0000256" key="2">
    <source>
        <dbReference type="ARBA" id="ARBA00023043"/>
    </source>
</evidence>
<organism evidence="5 6">
    <name type="scientific">Nezara viridula</name>
    <name type="common">Southern green stink bug</name>
    <name type="synonym">Cimex viridulus</name>
    <dbReference type="NCBI Taxonomy" id="85310"/>
    <lineage>
        <taxon>Eukaryota</taxon>
        <taxon>Metazoa</taxon>
        <taxon>Ecdysozoa</taxon>
        <taxon>Arthropoda</taxon>
        <taxon>Hexapoda</taxon>
        <taxon>Insecta</taxon>
        <taxon>Pterygota</taxon>
        <taxon>Neoptera</taxon>
        <taxon>Paraneoptera</taxon>
        <taxon>Hemiptera</taxon>
        <taxon>Heteroptera</taxon>
        <taxon>Panheteroptera</taxon>
        <taxon>Pentatomomorpha</taxon>
        <taxon>Pentatomoidea</taxon>
        <taxon>Pentatomidae</taxon>
        <taxon>Pentatominae</taxon>
        <taxon>Nezara</taxon>
    </lineage>
</organism>
<keyword evidence="2 3" id="KW-0040">ANK repeat</keyword>
<dbReference type="AlphaFoldDB" id="A0A9P0HHA1"/>
<gene>
    <name evidence="5" type="ORF">NEZAVI_LOCUS10989</name>
</gene>
<dbReference type="Pfam" id="PF12796">
    <property type="entry name" value="Ank_2"/>
    <property type="match status" value="1"/>
</dbReference>
<reference evidence="5" key="1">
    <citation type="submission" date="2022-01" db="EMBL/GenBank/DDBJ databases">
        <authorList>
            <person name="King R."/>
        </authorList>
    </citation>
    <scope>NUCLEOTIDE SEQUENCE</scope>
</reference>
<dbReference type="PROSITE" id="PS50088">
    <property type="entry name" value="ANK_REPEAT"/>
    <property type="match status" value="4"/>
</dbReference>
<sequence>MWLTSGAKALSSDNRIITAIQYATQSSIYSSEDTAAELTTAQTIIISFLYALRERDLPLIKTLLEVSSTVPQIKSSFLSVWLRDDFCFPRGDVASCLSTLGKLLLDGTQFPWPVAATLAGLDVKYRIQECFAEADDTAGQILLSTMNTCVSEGTQVDYAKELQSKESKTTLVKHVSFQLPLEMTSTGTQAGIIVHDRGISVKPEQYSTGVQTTDQSMITALNPYTLTSHSIYAIQKEKTSTETQAGLIVYDRGGVSVKPEQSTIGIQTVDQNMVKTLKLPPLTSQSIHPKEKPVNNHATGKGLQNMLFNAYEFLPEDQIIAEDRYKSLHTTPNNSYGSLLMPSQNQTKIPISINDYLFREPKVSFKPEQSTTQVSTTAESGKDSRLSAGTGNLFESTSINASGTLPIAQPTRITPVVFESTTAERDIFPDFLAEMRKLDKKDLAETTKTIFSSDCMHSSKSQKEVGLLSSMNFPSTTKKTTNFKYSYGEDKMKDIIDKSVPVSNTKQPISKEMANELMYSAIQKDDVKSLVIAINAGADVNHEGVMKKRPLHVAASAGRIQPAIELIHWGANVDSLDNWEETPLFVASVTGHLLMTEVLVSAGANINHMNRERNRPLHVAASAGQLEIVRLLLSNGADVDCRGESLRTPLHCASLFGHLSVIGLLLDRGADLMAVEVSGHTPLSLAKSNQQNLAAEFLHYRSRL</sequence>
<dbReference type="GO" id="GO:0045087">
    <property type="term" value="P:innate immune response"/>
    <property type="evidence" value="ECO:0007669"/>
    <property type="project" value="TreeGrafter"/>
</dbReference>
<keyword evidence="6" id="KW-1185">Reference proteome</keyword>
<dbReference type="InterPro" id="IPR036770">
    <property type="entry name" value="Ankyrin_rpt-contain_sf"/>
</dbReference>
<evidence type="ECO:0000256" key="4">
    <source>
        <dbReference type="SAM" id="MobiDB-lite"/>
    </source>
</evidence>
<dbReference type="SUPFAM" id="SSF48403">
    <property type="entry name" value="Ankyrin repeat"/>
    <property type="match status" value="1"/>
</dbReference>
<dbReference type="InterPro" id="IPR051631">
    <property type="entry name" value="Ankyrin-KH/SAM_domain"/>
</dbReference>
<dbReference type="PANTHER" id="PTHR23206:SF7">
    <property type="entry name" value="PROTEIN KINASE DOMAIN-CONTAINING PROTEIN"/>
    <property type="match status" value="1"/>
</dbReference>
<dbReference type="PANTHER" id="PTHR23206">
    <property type="entry name" value="MASK PROTEIN"/>
    <property type="match status" value="1"/>
</dbReference>
<feature type="repeat" description="ANK" evidence="3">
    <location>
        <begin position="579"/>
        <end position="611"/>
    </location>
</feature>
<dbReference type="EMBL" id="OV725081">
    <property type="protein sequence ID" value="CAH1402089.1"/>
    <property type="molecule type" value="Genomic_DNA"/>
</dbReference>
<feature type="region of interest" description="Disordered" evidence="4">
    <location>
        <begin position="364"/>
        <end position="388"/>
    </location>
</feature>
<feature type="repeat" description="ANK" evidence="3">
    <location>
        <begin position="546"/>
        <end position="578"/>
    </location>
</feature>
<dbReference type="PROSITE" id="PS50297">
    <property type="entry name" value="ANK_REP_REGION"/>
    <property type="match status" value="3"/>
</dbReference>
<accession>A0A9P0HHA1</accession>